<gene>
    <name evidence="2" type="ORF">DRF57_18150</name>
</gene>
<name>A0ABX9IGF5_9FLAO</name>
<evidence type="ECO:0000256" key="1">
    <source>
        <dbReference type="SAM" id="Coils"/>
    </source>
</evidence>
<evidence type="ECO:0000313" key="2">
    <source>
        <dbReference type="EMBL" id="REC73112.1"/>
    </source>
</evidence>
<accession>A0ABX9IGF5</accession>
<sequence length="199" mass="22404">MFFQYAYSQLAPIKYWSVRGNAGTSSDAHFLGTTDSQSLFLKTDGVEAMQLGIGGTAGIGFSNFSCTGCSGYRLFVKGGVKAEKIKLNIASDNDWADYVLRSDYQLLRLEEVEKYIQEKGNLPNIPSAEEVAKNGIELGEMKARLLAKIEELTLYTIDLNKRNEDLTQQSSELDNQITNQNEITDKLQKRIEKLEHDYR</sequence>
<proteinExistence type="predicted"/>
<reference evidence="2 3" key="1">
    <citation type="journal article" date="2010" name="Syst. Appl. Microbiol.">
        <title>Four new species of Chryseobacterium from the rhizosphere of coastal sand dune plants, Chryseobacterium elymi sp. nov., Chryseobacterium hagamense sp. nov., Chryseobacterium lathyri sp. nov. and Chryseobacterium rhizosphaerae sp. nov.</title>
        <authorList>
            <person name="Cho S.H."/>
            <person name="Lee K.S."/>
            <person name="Shin D.S."/>
            <person name="Han J.H."/>
            <person name="Park K.S."/>
            <person name="Lee C.H."/>
            <person name="Park K.H."/>
            <person name="Kim S.B."/>
        </authorList>
    </citation>
    <scope>NUCLEOTIDE SEQUENCE [LARGE SCALE GENOMIC DNA]</scope>
    <source>
        <strain evidence="2 3">KCTC 22548</strain>
    </source>
</reference>
<keyword evidence="1" id="KW-0175">Coiled coil</keyword>
<dbReference type="EMBL" id="QNUF01000025">
    <property type="protein sequence ID" value="REC73112.1"/>
    <property type="molecule type" value="Genomic_DNA"/>
</dbReference>
<comment type="caution">
    <text evidence="2">The sequence shown here is derived from an EMBL/GenBank/DDBJ whole genome shotgun (WGS) entry which is preliminary data.</text>
</comment>
<evidence type="ECO:0000313" key="3">
    <source>
        <dbReference type="Proteomes" id="UP000256491"/>
    </source>
</evidence>
<dbReference type="Proteomes" id="UP000256491">
    <property type="component" value="Unassembled WGS sequence"/>
</dbReference>
<organism evidence="2 3">
    <name type="scientific">Chryseobacterium rhizosphaerae</name>
    <dbReference type="NCBI Taxonomy" id="395937"/>
    <lineage>
        <taxon>Bacteria</taxon>
        <taxon>Pseudomonadati</taxon>
        <taxon>Bacteroidota</taxon>
        <taxon>Flavobacteriia</taxon>
        <taxon>Flavobacteriales</taxon>
        <taxon>Weeksellaceae</taxon>
        <taxon>Chryseobacterium group</taxon>
        <taxon>Chryseobacterium</taxon>
    </lineage>
</organism>
<protein>
    <submittedName>
        <fullName evidence="2">Uncharacterized protein</fullName>
    </submittedName>
</protein>
<keyword evidence="3" id="KW-1185">Reference proteome</keyword>
<feature type="coiled-coil region" evidence="1">
    <location>
        <begin position="163"/>
        <end position="197"/>
    </location>
</feature>